<protein>
    <submittedName>
        <fullName evidence="1">Uncharacterized protein</fullName>
    </submittedName>
</protein>
<reference evidence="1 2" key="1">
    <citation type="submission" date="2020-02" db="EMBL/GenBank/DDBJ databases">
        <title>Draft genome sequence of Haematococcus lacustris strain NIES-144.</title>
        <authorList>
            <person name="Morimoto D."/>
            <person name="Nakagawa S."/>
            <person name="Yoshida T."/>
            <person name="Sawayama S."/>
        </authorList>
    </citation>
    <scope>NUCLEOTIDE SEQUENCE [LARGE SCALE GENOMIC DNA]</scope>
    <source>
        <strain evidence="1 2">NIES-144</strain>
    </source>
</reference>
<dbReference type="AlphaFoldDB" id="A0A699ZF11"/>
<accession>A0A699ZF11</accession>
<evidence type="ECO:0000313" key="1">
    <source>
        <dbReference type="EMBL" id="GFH17474.1"/>
    </source>
</evidence>
<feature type="non-terminal residue" evidence="1">
    <location>
        <position position="1"/>
    </location>
</feature>
<sequence length="210" mass="21947">MTLDDASLPVGRYSLSMALPPPVGNNALGLVVNVPSAPAAGNPSTLNAGSMLVVPQGGLPGGLTLTFSLPPGLTANGATATLTSLDAVLSPPVDPCDDVVEKDQESGLYSCPEGKIMVKIFDNAGAFDAVNYARYTGMEPNATRCVDPPVYDTYSTLLTWQLNWTLSCYKVNATPIVSEGHPDALTTLLPVSAAPHCMFDAERTFMLIMG</sequence>
<feature type="non-terminal residue" evidence="1">
    <location>
        <position position="210"/>
    </location>
</feature>
<evidence type="ECO:0000313" key="2">
    <source>
        <dbReference type="Proteomes" id="UP000485058"/>
    </source>
</evidence>
<dbReference type="EMBL" id="BLLF01001153">
    <property type="protein sequence ID" value="GFH17474.1"/>
    <property type="molecule type" value="Genomic_DNA"/>
</dbReference>
<keyword evidence="2" id="KW-1185">Reference proteome</keyword>
<name>A0A699ZF11_HAELA</name>
<organism evidence="1 2">
    <name type="scientific">Haematococcus lacustris</name>
    <name type="common">Green alga</name>
    <name type="synonym">Haematococcus pluvialis</name>
    <dbReference type="NCBI Taxonomy" id="44745"/>
    <lineage>
        <taxon>Eukaryota</taxon>
        <taxon>Viridiplantae</taxon>
        <taxon>Chlorophyta</taxon>
        <taxon>core chlorophytes</taxon>
        <taxon>Chlorophyceae</taxon>
        <taxon>CS clade</taxon>
        <taxon>Chlamydomonadales</taxon>
        <taxon>Haematococcaceae</taxon>
        <taxon>Haematococcus</taxon>
    </lineage>
</organism>
<proteinExistence type="predicted"/>
<gene>
    <name evidence="1" type="ORF">HaLaN_14123</name>
</gene>
<comment type="caution">
    <text evidence="1">The sequence shown here is derived from an EMBL/GenBank/DDBJ whole genome shotgun (WGS) entry which is preliminary data.</text>
</comment>
<dbReference type="Proteomes" id="UP000485058">
    <property type="component" value="Unassembled WGS sequence"/>
</dbReference>